<gene>
    <name evidence="2" type="ORF">SAMN04515674_11054</name>
</gene>
<dbReference type="InterPro" id="IPR015947">
    <property type="entry name" value="PUA-like_sf"/>
</dbReference>
<dbReference type="Pfam" id="PF02190">
    <property type="entry name" value="LON_substr_bdg"/>
    <property type="match status" value="1"/>
</dbReference>
<evidence type="ECO:0000259" key="1">
    <source>
        <dbReference type="SMART" id="SM00464"/>
    </source>
</evidence>
<dbReference type="AlphaFoldDB" id="A0A1I5VV07"/>
<protein>
    <recommendedName>
        <fullName evidence="1">Lon N-terminal domain-containing protein</fullName>
    </recommendedName>
</protein>
<evidence type="ECO:0000313" key="3">
    <source>
        <dbReference type="Proteomes" id="UP000199306"/>
    </source>
</evidence>
<dbReference type="STRING" id="1079859.SAMN04515674_11054"/>
<dbReference type="OrthoDB" id="25394at2"/>
<dbReference type="EMBL" id="FOXH01000010">
    <property type="protein sequence ID" value="SFQ10826.1"/>
    <property type="molecule type" value="Genomic_DNA"/>
</dbReference>
<dbReference type="SUPFAM" id="SSF88697">
    <property type="entry name" value="PUA domain-like"/>
    <property type="match status" value="1"/>
</dbReference>
<organism evidence="2 3">
    <name type="scientific">Pseudarcicella hirudinis</name>
    <dbReference type="NCBI Taxonomy" id="1079859"/>
    <lineage>
        <taxon>Bacteria</taxon>
        <taxon>Pseudomonadati</taxon>
        <taxon>Bacteroidota</taxon>
        <taxon>Cytophagia</taxon>
        <taxon>Cytophagales</taxon>
        <taxon>Flectobacillaceae</taxon>
        <taxon>Pseudarcicella</taxon>
    </lineage>
</organism>
<dbReference type="Proteomes" id="UP000199306">
    <property type="component" value="Unassembled WGS sequence"/>
</dbReference>
<sequence>MEKNLPLFPLNLVVYPLEDLNLHIFEERYQQLINECLENETTFGIPTFIDGKLPGFGTEVKITQLSKKYDDGRMDIKTIGLRAFRIIDFHNPVAPKLYSAGKVQLFKEPETQSMIMPGLLERVKKFYQLMYEDLNFNPEKIQPFSYQVAHKIGLTIEEEYMLLTMPTELERQAFLIQHLERIIPILTEVERTKERIRMNGHFKNLDPLDF</sequence>
<dbReference type="RefSeq" id="WP_092018263.1">
    <property type="nucleotide sequence ID" value="NZ_FOXH01000010.1"/>
</dbReference>
<name>A0A1I5VV07_9BACT</name>
<accession>A0A1I5VV07</accession>
<dbReference type="SMART" id="SM00464">
    <property type="entry name" value="LON"/>
    <property type="match status" value="1"/>
</dbReference>
<keyword evidence="3" id="KW-1185">Reference proteome</keyword>
<dbReference type="InterPro" id="IPR046336">
    <property type="entry name" value="Lon_prtase_N_sf"/>
</dbReference>
<evidence type="ECO:0000313" key="2">
    <source>
        <dbReference type="EMBL" id="SFQ10826.1"/>
    </source>
</evidence>
<reference evidence="2 3" key="1">
    <citation type="submission" date="2016-10" db="EMBL/GenBank/DDBJ databases">
        <authorList>
            <person name="de Groot N.N."/>
        </authorList>
    </citation>
    <scope>NUCLEOTIDE SEQUENCE [LARGE SCALE GENOMIC DNA]</scope>
    <source>
        <strain evidence="3">E92,LMG 26720,CCM 7988</strain>
    </source>
</reference>
<dbReference type="InterPro" id="IPR003111">
    <property type="entry name" value="Lon_prtase_N"/>
</dbReference>
<feature type="domain" description="Lon N-terminal" evidence="1">
    <location>
        <begin position="4"/>
        <end position="188"/>
    </location>
</feature>
<dbReference type="Gene3D" id="2.30.130.40">
    <property type="entry name" value="LON domain-like"/>
    <property type="match status" value="1"/>
</dbReference>
<proteinExistence type="predicted"/>